<keyword evidence="4" id="KW-0472">Membrane</keyword>
<dbReference type="PANTHER" id="PTHR43630:SF1">
    <property type="entry name" value="POLY-BETA-1,6-N-ACETYL-D-GLUCOSAMINE SYNTHASE"/>
    <property type="match status" value="1"/>
</dbReference>
<keyword evidence="2" id="KW-0328">Glycosyltransferase</keyword>
<keyword evidence="3 5" id="KW-0808">Transferase</keyword>
<dbReference type="CDD" id="cd06438">
    <property type="entry name" value="EpsO_like"/>
    <property type="match status" value="1"/>
</dbReference>
<feature type="transmembrane region" description="Helical" evidence="4">
    <location>
        <begin position="335"/>
        <end position="356"/>
    </location>
</feature>
<dbReference type="Proteomes" id="UP001349262">
    <property type="component" value="Unassembled WGS sequence"/>
</dbReference>
<evidence type="ECO:0000256" key="2">
    <source>
        <dbReference type="ARBA" id="ARBA00022676"/>
    </source>
</evidence>
<keyword evidence="4" id="KW-1133">Transmembrane helix</keyword>
<protein>
    <submittedName>
        <fullName evidence="5">Glycosyl transferase</fullName>
    </submittedName>
</protein>
<accession>A0ABU7T8N0</accession>
<dbReference type="EMBL" id="MLBY01000004">
    <property type="protein sequence ID" value="MEE7456928.1"/>
    <property type="molecule type" value="Genomic_DNA"/>
</dbReference>
<keyword evidence="6" id="KW-1185">Reference proteome</keyword>
<evidence type="ECO:0000256" key="3">
    <source>
        <dbReference type="ARBA" id="ARBA00022679"/>
    </source>
</evidence>
<dbReference type="SUPFAM" id="SSF53448">
    <property type="entry name" value="Nucleotide-diphospho-sugar transferases"/>
    <property type="match status" value="1"/>
</dbReference>
<evidence type="ECO:0000256" key="1">
    <source>
        <dbReference type="ARBA" id="ARBA00006739"/>
    </source>
</evidence>
<dbReference type="Pfam" id="PF13641">
    <property type="entry name" value="Glyco_tranf_2_3"/>
    <property type="match status" value="1"/>
</dbReference>
<organism evidence="5 6">
    <name type="scientific">Methylobacterium radiotolerans</name>
    <dbReference type="NCBI Taxonomy" id="31998"/>
    <lineage>
        <taxon>Bacteria</taxon>
        <taxon>Pseudomonadati</taxon>
        <taxon>Pseudomonadota</taxon>
        <taxon>Alphaproteobacteria</taxon>
        <taxon>Hyphomicrobiales</taxon>
        <taxon>Methylobacteriaceae</taxon>
        <taxon>Methylobacterium</taxon>
    </lineage>
</organism>
<comment type="caution">
    <text evidence="5">The sequence shown here is derived from an EMBL/GenBank/DDBJ whole genome shotgun (WGS) entry which is preliminary data.</text>
</comment>
<comment type="similarity">
    <text evidence="1">Belongs to the glycosyltransferase 2 family.</text>
</comment>
<feature type="transmembrane region" description="Helical" evidence="4">
    <location>
        <begin position="308"/>
        <end position="328"/>
    </location>
</feature>
<keyword evidence="4" id="KW-0812">Transmembrane</keyword>
<reference evidence="5 6" key="1">
    <citation type="journal article" date="2012" name="Genet. Mol. Biol.">
        <title>Analysis of 16S rRNA and mxaF genes revealing insights into Methylobacterium niche-specific plant association.</title>
        <authorList>
            <person name="Dourado M.N."/>
            <person name="Andreote F.D."/>
            <person name="Dini-Andreote F."/>
            <person name="Conti R."/>
            <person name="Araujo J.M."/>
            <person name="Araujo W.L."/>
        </authorList>
    </citation>
    <scope>NUCLEOTIDE SEQUENCE [LARGE SCALE GENOMIC DNA]</scope>
    <source>
        <strain evidence="5 6">SR1.6/4</strain>
    </source>
</reference>
<dbReference type="Gene3D" id="3.90.550.10">
    <property type="entry name" value="Spore Coat Polysaccharide Biosynthesis Protein SpsA, Chain A"/>
    <property type="match status" value="1"/>
</dbReference>
<evidence type="ECO:0000313" key="6">
    <source>
        <dbReference type="Proteomes" id="UP001349262"/>
    </source>
</evidence>
<sequence length="400" mass="42052">MTVVLVLLSGLVGLACALLAIPVAVFATEVAAAHRRRARPSPQALPFDRPPLAVVVPAHDEERDLGAALDSIRAQLRPGDRLVVVADNCTDRTAEIAERAGAEVVERRNPFARGKGYAMDAGIRHLQAAPPPLVLFVDADCLVADGAFDALARTVLERRRPAQAVFVSVPFPGTGAALGVARFAYILKNVVRPQGLAALGLPCQLTGSGMAFPWSIIAGARIASGEIVEDLKLGLDCARAGHPPVLCEAARVTSAFPQTARAVVDQRERWQRGHLNQIAAALPSLLAGLLRRDAALLAQVLDVMVPPLTLLLAANLALTALAAIAVLAGASAVPLAMALANVTVLALTLVAGWRLARAEDGFTCGPAELAAYFLGNVTLYRRVLTRRPLGWVRTDRGGLS</sequence>
<dbReference type="GO" id="GO:0016740">
    <property type="term" value="F:transferase activity"/>
    <property type="evidence" value="ECO:0007669"/>
    <property type="project" value="UniProtKB-KW"/>
</dbReference>
<dbReference type="InterPro" id="IPR029044">
    <property type="entry name" value="Nucleotide-diphossugar_trans"/>
</dbReference>
<proteinExistence type="inferred from homology"/>
<dbReference type="PANTHER" id="PTHR43630">
    <property type="entry name" value="POLY-BETA-1,6-N-ACETYL-D-GLUCOSAMINE SYNTHASE"/>
    <property type="match status" value="1"/>
</dbReference>
<name>A0ABU7T8N0_9HYPH</name>
<evidence type="ECO:0000256" key="4">
    <source>
        <dbReference type="SAM" id="Phobius"/>
    </source>
</evidence>
<evidence type="ECO:0000313" key="5">
    <source>
        <dbReference type="EMBL" id="MEE7456928.1"/>
    </source>
</evidence>
<gene>
    <name evidence="5" type="ORF">MRSR164_09125</name>
</gene>